<dbReference type="EMBL" id="CAJVPL010006064">
    <property type="protein sequence ID" value="CAG8662294.1"/>
    <property type="molecule type" value="Genomic_DNA"/>
</dbReference>
<dbReference type="Pfam" id="PF00013">
    <property type="entry name" value="KH_1"/>
    <property type="match status" value="1"/>
</dbReference>
<dbReference type="SMART" id="SM00322">
    <property type="entry name" value="KH"/>
    <property type="match status" value="1"/>
</dbReference>
<dbReference type="SUPFAM" id="SSF54791">
    <property type="entry name" value="Eukaryotic type KH-domain (KH-domain type I)"/>
    <property type="match status" value="1"/>
</dbReference>
<evidence type="ECO:0000313" key="4">
    <source>
        <dbReference type="Proteomes" id="UP000789831"/>
    </source>
</evidence>
<evidence type="ECO:0000259" key="2">
    <source>
        <dbReference type="SMART" id="SM00322"/>
    </source>
</evidence>
<organism evidence="3 4">
    <name type="scientific">Ambispora gerdemannii</name>
    <dbReference type="NCBI Taxonomy" id="144530"/>
    <lineage>
        <taxon>Eukaryota</taxon>
        <taxon>Fungi</taxon>
        <taxon>Fungi incertae sedis</taxon>
        <taxon>Mucoromycota</taxon>
        <taxon>Glomeromycotina</taxon>
        <taxon>Glomeromycetes</taxon>
        <taxon>Archaeosporales</taxon>
        <taxon>Ambisporaceae</taxon>
        <taxon>Ambispora</taxon>
    </lineage>
</organism>
<evidence type="ECO:0000256" key="1">
    <source>
        <dbReference type="PROSITE-ProRule" id="PRU00117"/>
    </source>
</evidence>
<dbReference type="PROSITE" id="PS50084">
    <property type="entry name" value="KH_TYPE_1"/>
    <property type="match status" value="1"/>
</dbReference>
<dbReference type="Gene3D" id="3.30.1370.10">
    <property type="entry name" value="K Homology domain, type 1"/>
    <property type="match status" value="1"/>
</dbReference>
<dbReference type="InterPro" id="IPR004087">
    <property type="entry name" value="KH_dom"/>
</dbReference>
<keyword evidence="4" id="KW-1185">Reference proteome</keyword>
<feature type="domain" description="K Homology" evidence="2">
    <location>
        <begin position="7"/>
        <end position="70"/>
    </location>
</feature>
<dbReference type="AlphaFoldDB" id="A0A9N9H8Y5"/>
<comment type="caution">
    <text evidence="3">The sequence shown here is derived from an EMBL/GenBank/DDBJ whole genome shotgun (WGS) entry which is preliminary data.</text>
</comment>
<dbReference type="Proteomes" id="UP000789831">
    <property type="component" value="Unassembled WGS sequence"/>
</dbReference>
<proteinExistence type="predicted"/>
<dbReference type="GO" id="GO:0003723">
    <property type="term" value="F:RNA binding"/>
    <property type="evidence" value="ECO:0007669"/>
    <property type="project" value="UniProtKB-UniRule"/>
</dbReference>
<gene>
    <name evidence="3" type="ORF">AGERDE_LOCUS11874</name>
</gene>
<protein>
    <submittedName>
        <fullName evidence="3">9571_t:CDS:1</fullName>
    </submittedName>
</protein>
<reference evidence="3" key="1">
    <citation type="submission" date="2021-06" db="EMBL/GenBank/DDBJ databases">
        <authorList>
            <person name="Kallberg Y."/>
            <person name="Tangrot J."/>
            <person name="Rosling A."/>
        </authorList>
    </citation>
    <scope>NUCLEOTIDE SEQUENCE</scope>
    <source>
        <strain evidence="3">MT106</strain>
    </source>
</reference>
<keyword evidence="1" id="KW-0694">RNA-binding</keyword>
<dbReference type="InterPro" id="IPR036612">
    <property type="entry name" value="KH_dom_type_1_sf"/>
</dbReference>
<sequence>MSFSRNHSYEERVSIPEERVGTVIGRSGSNIKKIRQETGAHVFIKDGVALIKGTTSQRAQAKTLIQEIMSKESHQLYPDIGCVLLEIDNEAMDIKQSKIRFREYRGQDANIHSRNRITYYLEHIIAKKKYEKEKGKSSENTDGNVDLTSAIAKLSVSNVFPSGSQVFNTTDIIRHFLGEISNFVRKSDPSQIETKSVRINIFFGRQLFSNIVDKEISINEWCAMDRSRTSTSFQHNAPRILEKIDLINEKYGFSSIEKETNNSKKLSVWKITKCARGQRRKAILDVISGSDAPDFRFLLKTGHEHPISMKHTKVITDLQRQGLQLRDERWFRERDFNGKINVESIIQGVTKQRYVNDKFQISFISVLKEAKQEIFKEDTIKLKHLSWKAFAWTVGSDILYDKAKISASIQETVTFAREIVKHVFV</sequence>
<evidence type="ECO:0000313" key="3">
    <source>
        <dbReference type="EMBL" id="CAG8662294.1"/>
    </source>
</evidence>
<dbReference type="CDD" id="cd00105">
    <property type="entry name" value="KH-I"/>
    <property type="match status" value="1"/>
</dbReference>
<dbReference type="InterPro" id="IPR004088">
    <property type="entry name" value="KH_dom_type_1"/>
</dbReference>
<accession>A0A9N9H8Y5</accession>
<dbReference type="OrthoDB" id="2351826at2759"/>
<name>A0A9N9H8Y5_9GLOM</name>